<evidence type="ECO:0000313" key="2">
    <source>
        <dbReference type="Proteomes" id="UP000005819"/>
    </source>
</evidence>
<dbReference type="HOGENOM" id="CLU_1811714_0_0_10"/>
<accession>B0MTT4</accession>
<dbReference type="RefSeq" id="WP_004328971.1">
    <property type="nucleotide sequence ID" value="NZ_DS499579.1"/>
</dbReference>
<dbReference type="EMBL" id="ABFK02000016">
    <property type="protein sequence ID" value="EDS04274.1"/>
    <property type="molecule type" value="Genomic_DNA"/>
</dbReference>
<dbReference type="AlphaFoldDB" id="B0MTT4"/>
<evidence type="ECO:0000313" key="1">
    <source>
        <dbReference type="EMBL" id="EDS04274.1"/>
    </source>
</evidence>
<protein>
    <submittedName>
        <fullName evidence="1">Uncharacterized protein</fullName>
    </submittedName>
</protein>
<keyword evidence="2" id="KW-1185">Reference proteome</keyword>
<name>B0MTT4_9BACT</name>
<comment type="caution">
    <text evidence="1">The sequence shown here is derived from an EMBL/GenBank/DDBJ whole genome shotgun (WGS) entry which is preliminary data.</text>
</comment>
<proteinExistence type="predicted"/>
<reference evidence="1" key="2">
    <citation type="submission" date="2013-09" db="EMBL/GenBank/DDBJ databases">
        <title>Draft genome sequence of Alistipes putredinis (DSM 17216).</title>
        <authorList>
            <person name="Sudarsanam P."/>
            <person name="Ley R."/>
            <person name="Guruge J."/>
            <person name="Turnbaugh P.J."/>
            <person name="Mahowald M."/>
            <person name="Liep D."/>
            <person name="Gordon J."/>
        </authorList>
    </citation>
    <scope>NUCLEOTIDE SEQUENCE</scope>
    <source>
        <strain evidence="1">DSM 17216</strain>
    </source>
</reference>
<dbReference type="Proteomes" id="UP000005819">
    <property type="component" value="Unassembled WGS sequence"/>
</dbReference>
<sequence>MKSFIYRYILYLTVVPFISCNSDLRIEGTYDFADSNDPMKSIIISEADQTGFVSIYYVMESPYSSNAEQIIFAQDRSKPDRTSDGGLLLESEWGQLIFEKPQSFVFVISSGTEINFGNAFSITALYGEQAPRVPQNVTFRGG</sequence>
<reference evidence="1" key="1">
    <citation type="submission" date="2007-10" db="EMBL/GenBank/DDBJ databases">
        <authorList>
            <person name="Fulton L."/>
            <person name="Clifton S."/>
            <person name="Fulton B."/>
            <person name="Xu J."/>
            <person name="Minx P."/>
            <person name="Pepin K.H."/>
            <person name="Johnson M."/>
            <person name="Thiruvilangam P."/>
            <person name="Bhonagiri V."/>
            <person name="Nash W.E."/>
            <person name="Mardis E.R."/>
            <person name="Wilson R.K."/>
        </authorList>
    </citation>
    <scope>NUCLEOTIDE SEQUENCE [LARGE SCALE GENOMIC DNA]</scope>
    <source>
        <strain evidence="1">DSM 17216</strain>
    </source>
</reference>
<dbReference type="GeneID" id="73803255"/>
<gene>
    <name evidence="1" type="ORF">ALIPUT_00145</name>
</gene>
<organism evidence="1 2">
    <name type="scientific">Alistipes putredinis DSM 17216</name>
    <dbReference type="NCBI Taxonomy" id="445970"/>
    <lineage>
        <taxon>Bacteria</taxon>
        <taxon>Pseudomonadati</taxon>
        <taxon>Bacteroidota</taxon>
        <taxon>Bacteroidia</taxon>
        <taxon>Bacteroidales</taxon>
        <taxon>Rikenellaceae</taxon>
        <taxon>Alistipes</taxon>
    </lineage>
</organism>